<evidence type="ECO:0000256" key="17">
    <source>
        <dbReference type="ARBA" id="ARBA00032630"/>
    </source>
</evidence>
<keyword evidence="11" id="KW-0156">Chromatin regulator</keyword>
<evidence type="ECO:0000256" key="15">
    <source>
        <dbReference type="ARBA" id="ARBA00025766"/>
    </source>
</evidence>
<gene>
    <name evidence="18" type="ORF">V8G54_027309</name>
</gene>
<organism evidence="18 19">
    <name type="scientific">Vigna mungo</name>
    <name type="common">Black gram</name>
    <name type="synonym">Phaseolus mungo</name>
    <dbReference type="NCBI Taxonomy" id="3915"/>
    <lineage>
        <taxon>Eukaryota</taxon>
        <taxon>Viridiplantae</taxon>
        <taxon>Streptophyta</taxon>
        <taxon>Embryophyta</taxon>
        <taxon>Tracheophyta</taxon>
        <taxon>Spermatophyta</taxon>
        <taxon>Magnoliopsida</taxon>
        <taxon>eudicotyledons</taxon>
        <taxon>Gunneridae</taxon>
        <taxon>Pentapetalae</taxon>
        <taxon>rosids</taxon>
        <taxon>fabids</taxon>
        <taxon>Fabales</taxon>
        <taxon>Fabaceae</taxon>
        <taxon>Papilionoideae</taxon>
        <taxon>50 kb inversion clade</taxon>
        <taxon>NPAAA clade</taxon>
        <taxon>indigoferoid/millettioid clade</taxon>
        <taxon>Phaseoleae</taxon>
        <taxon>Vigna</taxon>
    </lineage>
</organism>
<keyword evidence="4" id="KW-0963">Cytoplasm</keyword>
<dbReference type="GO" id="GO:0070552">
    <property type="term" value="C:BRISC complex"/>
    <property type="evidence" value="ECO:0007669"/>
    <property type="project" value="InterPro"/>
</dbReference>
<evidence type="ECO:0000256" key="1">
    <source>
        <dbReference type="ARBA" id="ARBA00004123"/>
    </source>
</evidence>
<proteinExistence type="inferred from homology"/>
<evidence type="ECO:0000313" key="19">
    <source>
        <dbReference type="Proteomes" id="UP001374535"/>
    </source>
</evidence>
<keyword evidence="5" id="KW-0132">Cell division</keyword>
<evidence type="ECO:0000256" key="16">
    <source>
        <dbReference type="ARBA" id="ARBA00032491"/>
    </source>
</evidence>
<evidence type="ECO:0000256" key="14">
    <source>
        <dbReference type="ARBA" id="ARBA00023306"/>
    </source>
</evidence>
<keyword evidence="8" id="KW-0227">DNA damage</keyword>
<evidence type="ECO:0000256" key="2">
    <source>
        <dbReference type="ARBA" id="ARBA00004496"/>
    </source>
</evidence>
<evidence type="ECO:0000256" key="13">
    <source>
        <dbReference type="ARBA" id="ARBA00023242"/>
    </source>
</evidence>
<evidence type="ECO:0000256" key="3">
    <source>
        <dbReference type="ARBA" id="ARBA00019438"/>
    </source>
</evidence>
<dbReference type="GO" id="GO:0005737">
    <property type="term" value="C:cytoplasm"/>
    <property type="evidence" value="ECO:0007669"/>
    <property type="project" value="UniProtKB-SubCell"/>
</dbReference>
<keyword evidence="7" id="KW-0677">Repeat</keyword>
<dbReference type="GO" id="GO:0006302">
    <property type="term" value="P:double-strand break repair"/>
    <property type="evidence" value="ECO:0007669"/>
    <property type="project" value="TreeGrafter"/>
</dbReference>
<dbReference type="GO" id="GO:0051301">
    <property type="term" value="P:cell division"/>
    <property type="evidence" value="ECO:0007669"/>
    <property type="project" value="UniProtKB-KW"/>
</dbReference>
<evidence type="ECO:0000256" key="9">
    <source>
        <dbReference type="ARBA" id="ARBA00022776"/>
    </source>
</evidence>
<keyword evidence="13" id="KW-0539">Nucleus</keyword>
<evidence type="ECO:0000256" key="8">
    <source>
        <dbReference type="ARBA" id="ARBA00022763"/>
    </source>
</evidence>
<evidence type="ECO:0000256" key="5">
    <source>
        <dbReference type="ARBA" id="ARBA00022618"/>
    </source>
</evidence>
<dbReference type="InterPro" id="IPR010358">
    <property type="entry name" value="BRE"/>
</dbReference>
<dbReference type="AlphaFoldDB" id="A0AAQ3N281"/>
<keyword evidence="14" id="KW-0131">Cell cycle</keyword>
<evidence type="ECO:0000256" key="6">
    <source>
        <dbReference type="ARBA" id="ARBA00022703"/>
    </source>
</evidence>
<evidence type="ECO:0000256" key="11">
    <source>
        <dbReference type="ARBA" id="ARBA00022853"/>
    </source>
</evidence>
<protein>
    <recommendedName>
        <fullName evidence="3">BRISC and BRCA1-A complex member 2</fullName>
    </recommendedName>
    <alternativeName>
        <fullName evidence="16">BRCA1-A complex subunit BRE</fullName>
    </alternativeName>
    <alternativeName>
        <fullName evidence="17">BRCA1/BRCA2-containing complex subunit 45</fullName>
    </alternativeName>
</protein>
<sequence>MHHSRPRDKQWQEDHHFGCTLHDSNSISKATARCHASKFTVISLFALLQHFNSQMAPLKSRLISDYPWSPRWEPLQMAERICEFLADEALNFKRQCSEGQVQ</sequence>
<name>A0AAQ3N281_VIGMU</name>
<keyword evidence="10" id="KW-0833">Ubl conjugation pathway</keyword>
<keyword evidence="12" id="KW-0234">DNA repair</keyword>
<evidence type="ECO:0000256" key="4">
    <source>
        <dbReference type="ARBA" id="ARBA00022490"/>
    </source>
</evidence>
<evidence type="ECO:0000256" key="12">
    <source>
        <dbReference type="ARBA" id="ARBA00023204"/>
    </source>
</evidence>
<evidence type="ECO:0000313" key="18">
    <source>
        <dbReference type="EMBL" id="WVZ01240.1"/>
    </source>
</evidence>
<reference evidence="18 19" key="1">
    <citation type="journal article" date="2023" name="Life. Sci Alliance">
        <title>Evolutionary insights into 3D genome organization and epigenetic landscape of Vigna mungo.</title>
        <authorList>
            <person name="Junaid A."/>
            <person name="Singh B."/>
            <person name="Bhatia S."/>
        </authorList>
    </citation>
    <scope>NUCLEOTIDE SEQUENCE [LARGE SCALE GENOMIC DNA]</scope>
    <source>
        <strain evidence="18">Urdbean</strain>
    </source>
</reference>
<dbReference type="GO" id="GO:0006325">
    <property type="term" value="P:chromatin organization"/>
    <property type="evidence" value="ECO:0007669"/>
    <property type="project" value="UniProtKB-KW"/>
</dbReference>
<dbReference type="PANTHER" id="PTHR15189:SF7">
    <property type="entry name" value="BRISC AND BRCA1-A COMPLEX MEMBER 2"/>
    <property type="match status" value="1"/>
</dbReference>
<keyword evidence="6" id="KW-0053">Apoptosis</keyword>
<dbReference type="Proteomes" id="UP001374535">
    <property type="component" value="Chromosome 8"/>
</dbReference>
<comment type="subcellular location">
    <subcellularLocation>
        <location evidence="2">Cytoplasm</location>
    </subcellularLocation>
    <subcellularLocation>
        <location evidence="1">Nucleus</location>
    </subcellularLocation>
</comment>
<dbReference type="EMBL" id="CP144693">
    <property type="protein sequence ID" value="WVZ01240.1"/>
    <property type="molecule type" value="Genomic_DNA"/>
</dbReference>
<dbReference type="PANTHER" id="PTHR15189">
    <property type="entry name" value="BRISC AND BRCA1-A COMPLEX MEMBER 2"/>
    <property type="match status" value="1"/>
</dbReference>
<evidence type="ECO:0000256" key="7">
    <source>
        <dbReference type="ARBA" id="ARBA00022737"/>
    </source>
</evidence>
<accession>A0AAQ3N281</accession>
<keyword evidence="19" id="KW-1185">Reference proteome</keyword>
<comment type="similarity">
    <text evidence="15">Belongs to the BABAM2 family.</text>
</comment>
<keyword evidence="9" id="KW-0498">Mitosis</keyword>
<evidence type="ECO:0000256" key="10">
    <source>
        <dbReference type="ARBA" id="ARBA00022786"/>
    </source>
</evidence>